<evidence type="ECO:0000313" key="10">
    <source>
        <dbReference type="Proteomes" id="UP000786811"/>
    </source>
</evidence>
<dbReference type="InterPro" id="IPR036236">
    <property type="entry name" value="Znf_C2H2_sf"/>
</dbReference>
<keyword evidence="2" id="KW-0479">Metal-binding</keyword>
<dbReference type="GO" id="GO:0008270">
    <property type="term" value="F:zinc ion binding"/>
    <property type="evidence" value="ECO:0007669"/>
    <property type="project" value="UniProtKB-KW"/>
</dbReference>
<evidence type="ECO:0000259" key="8">
    <source>
        <dbReference type="PROSITE" id="PS50157"/>
    </source>
</evidence>
<dbReference type="AlphaFoldDB" id="A0A8J2HJ40"/>
<evidence type="ECO:0000313" key="9">
    <source>
        <dbReference type="EMBL" id="CAG5097773.1"/>
    </source>
</evidence>
<feature type="domain" description="C2H2-type" evidence="8">
    <location>
        <begin position="23"/>
        <end position="50"/>
    </location>
</feature>
<dbReference type="EMBL" id="CAJNRD030001121">
    <property type="protein sequence ID" value="CAG5097773.1"/>
    <property type="molecule type" value="Genomic_DNA"/>
</dbReference>
<keyword evidence="4 7" id="KW-0863">Zinc-finger</keyword>
<comment type="subcellular location">
    <subcellularLocation>
        <location evidence="1">Nucleus</location>
    </subcellularLocation>
</comment>
<keyword evidence="5" id="KW-0862">Zinc</keyword>
<gene>
    <name evidence="9" type="ORF">HICCMSTLAB_LOCUS8870</name>
</gene>
<dbReference type="PROSITE" id="PS50157">
    <property type="entry name" value="ZINC_FINGER_C2H2_2"/>
    <property type="match status" value="2"/>
</dbReference>
<comment type="caution">
    <text evidence="9">The sequence shown here is derived from an EMBL/GenBank/DDBJ whole genome shotgun (WGS) entry which is preliminary data.</text>
</comment>
<keyword evidence="3" id="KW-0677">Repeat</keyword>
<evidence type="ECO:0000256" key="6">
    <source>
        <dbReference type="ARBA" id="ARBA00023242"/>
    </source>
</evidence>
<evidence type="ECO:0000256" key="7">
    <source>
        <dbReference type="PROSITE-ProRule" id="PRU00042"/>
    </source>
</evidence>
<proteinExistence type="predicted"/>
<dbReference type="SUPFAM" id="SSF57667">
    <property type="entry name" value="beta-beta-alpha zinc fingers"/>
    <property type="match status" value="1"/>
</dbReference>
<dbReference type="Pfam" id="PF00096">
    <property type="entry name" value="zf-C2H2"/>
    <property type="match status" value="2"/>
</dbReference>
<keyword evidence="10" id="KW-1185">Reference proteome</keyword>
<evidence type="ECO:0000256" key="3">
    <source>
        <dbReference type="ARBA" id="ARBA00022737"/>
    </source>
</evidence>
<evidence type="ECO:0000256" key="1">
    <source>
        <dbReference type="ARBA" id="ARBA00004123"/>
    </source>
</evidence>
<organism evidence="9 10">
    <name type="scientific">Cotesia congregata</name>
    <name type="common">Parasitoid wasp</name>
    <name type="synonym">Apanteles congregatus</name>
    <dbReference type="NCBI Taxonomy" id="51543"/>
    <lineage>
        <taxon>Eukaryota</taxon>
        <taxon>Metazoa</taxon>
        <taxon>Ecdysozoa</taxon>
        <taxon>Arthropoda</taxon>
        <taxon>Hexapoda</taxon>
        <taxon>Insecta</taxon>
        <taxon>Pterygota</taxon>
        <taxon>Neoptera</taxon>
        <taxon>Endopterygota</taxon>
        <taxon>Hymenoptera</taxon>
        <taxon>Apocrita</taxon>
        <taxon>Ichneumonoidea</taxon>
        <taxon>Braconidae</taxon>
        <taxon>Microgastrinae</taxon>
        <taxon>Cotesia</taxon>
    </lineage>
</organism>
<dbReference type="GO" id="GO:0005634">
    <property type="term" value="C:nucleus"/>
    <property type="evidence" value="ECO:0007669"/>
    <property type="project" value="UniProtKB-SubCell"/>
</dbReference>
<evidence type="ECO:0000256" key="2">
    <source>
        <dbReference type="ARBA" id="ARBA00022723"/>
    </source>
</evidence>
<name>A0A8J2HJ40_COTCN</name>
<evidence type="ECO:0000256" key="4">
    <source>
        <dbReference type="ARBA" id="ARBA00022771"/>
    </source>
</evidence>
<evidence type="ECO:0000256" key="5">
    <source>
        <dbReference type="ARBA" id="ARBA00022833"/>
    </source>
</evidence>
<dbReference type="SMART" id="SM00355">
    <property type="entry name" value="ZnF_C2H2"/>
    <property type="match status" value="2"/>
</dbReference>
<protein>
    <submittedName>
        <fullName evidence="9">Isoforms F/I/K/T (Drosophila melanogaster)</fullName>
    </submittedName>
</protein>
<dbReference type="FunFam" id="3.30.160.60:FF:000145">
    <property type="entry name" value="Zinc finger protein 574"/>
    <property type="match status" value="1"/>
</dbReference>
<dbReference type="Proteomes" id="UP000786811">
    <property type="component" value="Unassembled WGS sequence"/>
</dbReference>
<reference evidence="9" key="1">
    <citation type="submission" date="2021-04" db="EMBL/GenBank/DDBJ databases">
        <authorList>
            <person name="Chebbi M.A.C M."/>
        </authorList>
    </citation>
    <scope>NUCLEOTIDE SEQUENCE</scope>
</reference>
<feature type="domain" description="C2H2-type" evidence="8">
    <location>
        <begin position="52"/>
        <end position="80"/>
    </location>
</feature>
<sequence>MIAAMKNLSPEWPADQPQIQFPFRCGNCDKRYQHRATLLRHTRYECGKDPRFKCPLCGHRTKQKGNLYKHMRSNHPGEIYYT</sequence>
<dbReference type="InterPro" id="IPR013087">
    <property type="entry name" value="Znf_C2H2_type"/>
</dbReference>
<dbReference type="OrthoDB" id="10004641at2759"/>
<dbReference type="Gene3D" id="3.30.160.60">
    <property type="entry name" value="Classic Zinc Finger"/>
    <property type="match status" value="1"/>
</dbReference>
<keyword evidence="6" id="KW-0539">Nucleus</keyword>
<accession>A0A8J2HJ40</accession>